<sequence length="386" mass="42378">MRIVDVCAFYSPQGGGVKTYIEQKLQLGPQLGHEIVILAPGDKAGVVERGPGARIVTLPSPRFPLDRKYWYFDDEAALHLALDLLKPDFVEASSPWRSPSMVARWQSPVPRALVMHADPLSAYAYRWFEPMFSRELIDRRFETFWEHLRELGQSFDRVVCASRELKDRLEDGGVANTVLHPMGVEEGLFSKDRRDAQVRRRLLELCDLPESATLLIGVGRLSAEKRWPMVVDAVMAASHDHPIGLVILGDGNKRSRIVKGIFGNPHIRMLAPERDRVRFATILASADALIHGCEAETFCLAAAEARASGIPVIVPDRGGAADHAADGAGITYAAGNAEAAADAILRLIDGPPLPLDNVPPSETMRGHFAKLFADYAALADRRKAPA</sequence>
<dbReference type="RefSeq" id="WP_379480140.1">
    <property type="nucleotide sequence ID" value="NZ_JBHLTL010000001.1"/>
</dbReference>
<dbReference type="EC" id="2.4.-.-" evidence="3"/>
<organism evidence="3 4">
    <name type="scientific">Novosphingobium aquiterrae</name>
    <dbReference type="NCBI Taxonomy" id="624388"/>
    <lineage>
        <taxon>Bacteria</taxon>
        <taxon>Pseudomonadati</taxon>
        <taxon>Pseudomonadota</taxon>
        <taxon>Alphaproteobacteria</taxon>
        <taxon>Sphingomonadales</taxon>
        <taxon>Sphingomonadaceae</taxon>
        <taxon>Novosphingobium</taxon>
    </lineage>
</organism>
<protein>
    <submittedName>
        <fullName evidence="3">Glycosyltransferase</fullName>
        <ecNumber evidence="3">2.4.-.-</ecNumber>
    </submittedName>
</protein>
<comment type="caution">
    <text evidence="3">The sequence shown here is derived from an EMBL/GenBank/DDBJ whole genome shotgun (WGS) entry which is preliminary data.</text>
</comment>
<reference evidence="3 4" key="1">
    <citation type="submission" date="2024-09" db="EMBL/GenBank/DDBJ databases">
        <authorList>
            <person name="Sun Q."/>
            <person name="Mori K."/>
        </authorList>
    </citation>
    <scope>NUCLEOTIDE SEQUENCE [LARGE SCALE GENOMIC DNA]</scope>
    <source>
        <strain evidence="3 4">NCAIM B.02537</strain>
    </source>
</reference>
<evidence type="ECO:0000313" key="3">
    <source>
        <dbReference type="EMBL" id="MFC0588645.1"/>
    </source>
</evidence>
<dbReference type="Pfam" id="PF00534">
    <property type="entry name" value="Glycos_transf_1"/>
    <property type="match status" value="1"/>
</dbReference>
<dbReference type="Pfam" id="PF13439">
    <property type="entry name" value="Glyco_transf_4"/>
    <property type="match status" value="1"/>
</dbReference>
<name>A0ABV6PFN3_9SPHN</name>
<keyword evidence="4" id="KW-1185">Reference proteome</keyword>
<dbReference type="InterPro" id="IPR050194">
    <property type="entry name" value="Glycosyltransferase_grp1"/>
</dbReference>
<evidence type="ECO:0000259" key="1">
    <source>
        <dbReference type="Pfam" id="PF00534"/>
    </source>
</evidence>
<dbReference type="InterPro" id="IPR001296">
    <property type="entry name" value="Glyco_trans_1"/>
</dbReference>
<evidence type="ECO:0000313" key="4">
    <source>
        <dbReference type="Proteomes" id="UP001589943"/>
    </source>
</evidence>
<dbReference type="GO" id="GO:0016757">
    <property type="term" value="F:glycosyltransferase activity"/>
    <property type="evidence" value="ECO:0007669"/>
    <property type="project" value="UniProtKB-KW"/>
</dbReference>
<keyword evidence="3" id="KW-0328">Glycosyltransferase</keyword>
<keyword evidence="3" id="KW-0808">Transferase</keyword>
<dbReference type="EMBL" id="JBHLTL010000001">
    <property type="protein sequence ID" value="MFC0588645.1"/>
    <property type="molecule type" value="Genomic_DNA"/>
</dbReference>
<dbReference type="Gene3D" id="3.40.50.2000">
    <property type="entry name" value="Glycogen Phosphorylase B"/>
    <property type="match status" value="2"/>
</dbReference>
<evidence type="ECO:0000259" key="2">
    <source>
        <dbReference type="Pfam" id="PF13439"/>
    </source>
</evidence>
<feature type="domain" description="Glycosyl transferase family 1" evidence="1">
    <location>
        <begin position="209"/>
        <end position="353"/>
    </location>
</feature>
<dbReference type="Proteomes" id="UP001589943">
    <property type="component" value="Unassembled WGS sequence"/>
</dbReference>
<proteinExistence type="predicted"/>
<dbReference type="SUPFAM" id="SSF53756">
    <property type="entry name" value="UDP-Glycosyltransferase/glycogen phosphorylase"/>
    <property type="match status" value="1"/>
</dbReference>
<dbReference type="InterPro" id="IPR028098">
    <property type="entry name" value="Glyco_trans_4-like_N"/>
</dbReference>
<dbReference type="PANTHER" id="PTHR45947:SF3">
    <property type="entry name" value="SULFOQUINOVOSYL TRANSFERASE SQD2"/>
    <property type="match status" value="1"/>
</dbReference>
<gene>
    <name evidence="3" type="ORF">ACFFF7_04405</name>
</gene>
<accession>A0ABV6PFN3</accession>
<feature type="domain" description="Glycosyltransferase subfamily 4-like N-terminal" evidence="2">
    <location>
        <begin position="15"/>
        <end position="180"/>
    </location>
</feature>
<dbReference type="PANTHER" id="PTHR45947">
    <property type="entry name" value="SULFOQUINOVOSYL TRANSFERASE SQD2"/>
    <property type="match status" value="1"/>
</dbReference>